<proteinExistence type="predicted"/>
<dbReference type="HOGENOM" id="CLU_3125770_0_0_1"/>
<dbReference type="EMBL" id="KI292599">
    <property type="protein sequence ID" value="ESA05740.1"/>
    <property type="molecule type" value="Genomic_DNA"/>
</dbReference>
<name>U9TC82_RHIID</name>
<sequence length="50" mass="6038">MLLDITHIVGYREIAEQINFQIYNTLPIEIEKYLLSHSKDIINEDWRGYK</sequence>
<organism evidence="1">
    <name type="scientific">Rhizophagus irregularis (strain DAOM 181602 / DAOM 197198 / MUCL 43194)</name>
    <name type="common">Arbuscular mycorrhizal fungus</name>
    <name type="synonym">Glomus intraradices</name>
    <dbReference type="NCBI Taxonomy" id="747089"/>
    <lineage>
        <taxon>Eukaryota</taxon>
        <taxon>Fungi</taxon>
        <taxon>Fungi incertae sedis</taxon>
        <taxon>Mucoromycota</taxon>
        <taxon>Glomeromycotina</taxon>
        <taxon>Glomeromycetes</taxon>
        <taxon>Glomerales</taxon>
        <taxon>Glomeraceae</taxon>
        <taxon>Rhizophagus</taxon>
    </lineage>
</organism>
<dbReference type="AlphaFoldDB" id="U9TC82"/>
<reference evidence="1" key="1">
    <citation type="submission" date="2013-07" db="EMBL/GenBank/DDBJ databases">
        <title>The genome of an arbuscular mycorrhizal fungus provides insights into the evolution of the oldest plant symbiosis.</title>
        <authorList>
            <consortium name="DOE Joint Genome Institute"/>
            <person name="Tisserant E."/>
            <person name="Malbreil M."/>
            <person name="Kuo A."/>
            <person name="Kohler A."/>
            <person name="Symeonidi A."/>
            <person name="Balestrini R."/>
            <person name="Charron P."/>
            <person name="Duensing N."/>
            <person name="Frei-dit-Frey N."/>
            <person name="Gianinazzi-Pearson V."/>
            <person name="Gilbert B."/>
            <person name="Handa Y."/>
            <person name="Hijri M."/>
            <person name="Kaul R."/>
            <person name="Kawaguchi M."/>
            <person name="Krajinski F."/>
            <person name="Lammers P."/>
            <person name="Lapierre D."/>
            <person name="Masclaux F.G."/>
            <person name="Murat C."/>
            <person name="Morin E."/>
            <person name="Ndikumana S."/>
            <person name="Pagni M."/>
            <person name="Petitpierre D."/>
            <person name="Requena N."/>
            <person name="Rosikiewicz P."/>
            <person name="Riley R."/>
            <person name="Saito K."/>
            <person name="San Clemente H."/>
            <person name="Shapiro H."/>
            <person name="van Tuinen D."/>
            <person name="Becard G."/>
            <person name="Bonfante P."/>
            <person name="Paszkowski U."/>
            <person name="Shachar-Hill Y."/>
            <person name="Young J.P."/>
            <person name="Sanders I.R."/>
            <person name="Henrissat B."/>
            <person name="Rensing S.A."/>
            <person name="Grigoriev I.V."/>
            <person name="Corradi N."/>
            <person name="Roux C."/>
            <person name="Martin F."/>
        </authorList>
    </citation>
    <scope>NUCLEOTIDE SEQUENCE</scope>
    <source>
        <strain evidence="1">DAOM 197198</strain>
    </source>
</reference>
<protein>
    <submittedName>
        <fullName evidence="1">Uncharacterized protein</fullName>
    </submittedName>
</protein>
<accession>U9TC82</accession>
<evidence type="ECO:0000313" key="1">
    <source>
        <dbReference type="EMBL" id="ESA05740.1"/>
    </source>
</evidence>
<gene>
    <name evidence="1" type="ORF">GLOINDRAFT_35124</name>
</gene>